<gene>
    <name evidence="4" type="ORF">B1B_12047</name>
</gene>
<dbReference type="InterPro" id="IPR027417">
    <property type="entry name" value="P-loop_NTPase"/>
</dbReference>
<proteinExistence type="inferred from homology"/>
<comment type="similarity">
    <text evidence="1">Belongs to the ABC transporter superfamily.</text>
</comment>
<evidence type="ECO:0000256" key="2">
    <source>
        <dbReference type="ARBA" id="ARBA00022448"/>
    </source>
</evidence>
<dbReference type="Pfam" id="PF00005">
    <property type="entry name" value="ABC_tran"/>
    <property type="match status" value="1"/>
</dbReference>
<evidence type="ECO:0000259" key="3">
    <source>
        <dbReference type="Pfam" id="PF00005"/>
    </source>
</evidence>
<dbReference type="SUPFAM" id="SSF52540">
    <property type="entry name" value="P-loop containing nucleoside triphosphate hydrolases"/>
    <property type="match status" value="1"/>
</dbReference>
<dbReference type="GO" id="GO:0005524">
    <property type="term" value="F:ATP binding"/>
    <property type="evidence" value="ECO:0007669"/>
    <property type="project" value="UniProtKB-KW"/>
</dbReference>
<reference evidence="4" key="1">
    <citation type="submission" date="2013-08" db="EMBL/GenBank/DDBJ databases">
        <authorList>
            <person name="Mendez C."/>
            <person name="Richter M."/>
            <person name="Ferrer M."/>
            <person name="Sanchez J."/>
        </authorList>
    </citation>
    <scope>NUCLEOTIDE SEQUENCE</scope>
</reference>
<dbReference type="InterPro" id="IPR003439">
    <property type="entry name" value="ABC_transporter-like_ATP-bd"/>
</dbReference>
<evidence type="ECO:0000256" key="1">
    <source>
        <dbReference type="ARBA" id="ARBA00005417"/>
    </source>
</evidence>
<keyword evidence="4" id="KW-0067">ATP-binding</keyword>
<comment type="caution">
    <text evidence="4">The sequence shown here is derived from an EMBL/GenBank/DDBJ whole genome shotgun (WGS) entry which is preliminary data.</text>
</comment>
<accession>T0ZUY4</accession>
<keyword evidence="4" id="KW-0547">Nucleotide-binding</keyword>
<organism evidence="4">
    <name type="scientific">mine drainage metagenome</name>
    <dbReference type="NCBI Taxonomy" id="410659"/>
    <lineage>
        <taxon>unclassified sequences</taxon>
        <taxon>metagenomes</taxon>
        <taxon>ecological metagenomes</taxon>
    </lineage>
</organism>
<protein>
    <submittedName>
        <fullName evidence="4">ABC transporter ATP-binding protein</fullName>
    </submittedName>
</protein>
<dbReference type="AlphaFoldDB" id="T0ZUY4"/>
<sequence length="246" mass="27149">MIDGNDIVRQKIAASLNLAIVPELPTFDLSQRPIPLLRYYAGLYGLDKEATEKKIETLMKTFDIWDARGKKLRAYSQGMKKRFAIVAALISDPKNILFDETLNGLDPEGVRSMRMLMLDLKKQGKSVFLSSHILSELENIADRVLIIKKGSIIKTLDRSELPSLGSPSVHIVVSNPDSRIVSVLQEYGEVQQTGHELVITNLTVPYEKAGLLNGDLAKAGYIVTKFGITGEGLEEYFLSLVGASNA</sequence>
<feature type="domain" description="ABC transporter" evidence="3">
    <location>
        <begin position="36"/>
        <end position="103"/>
    </location>
</feature>
<evidence type="ECO:0000313" key="4">
    <source>
        <dbReference type="EMBL" id="EQD48427.1"/>
    </source>
</evidence>
<name>T0ZUY4_9ZZZZ</name>
<keyword evidence="2" id="KW-0813">Transport</keyword>
<dbReference type="PANTHER" id="PTHR43335">
    <property type="entry name" value="ABC TRANSPORTER, ATP-BINDING PROTEIN"/>
    <property type="match status" value="1"/>
</dbReference>
<reference evidence="4" key="2">
    <citation type="journal article" date="2014" name="ISME J.">
        <title>Microbial stratification in low pH oxic and suboxic macroscopic growths along an acid mine drainage.</title>
        <authorList>
            <person name="Mendez-Garcia C."/>
            <person name="Mesa V."/>
            <person name="Sprenger R.R."/>
            <person name="Richter M."/>
            <person name="Diez M.S."/>
            <person name="Solano J."/>
            <person name="Bargiela R."/>
            <person name="Golyshina O.V."/>
            <person name="Manteca A."/>
            <person name="Ramos J.L."/>
            <person name="Gallego J.R."/>
            <person name="Llorente I."/>
            <person name="Martins Dos Santos V.A."/>
            <person name="Jensen O.N."/>
            <person name="Pelaez A.I."/>
            <person name="Sanchez J."/>
            <person name="Ferrer M."/>
        </authorList>
    </citation>
    <scope>NUCLEOTIDE SEQUENCE</scope>
</reference>
<dbReference type="PANTHER" id="PTHR43335:SF4">
    <property type="entry name" value="ABC TRANSPORTER, ATP-BINDING PROTEIN"/>
    <property type="match status" value="1"/>
</dbReference>
<dbReference type="GO" id="GO:0016887">
    <property type="term" value="F:ATP hydrolysis activity"/>
    <property type="evidence" value="ECO:0007669"/>
    <property type="project" value="InterPro"/>
</dbReference>
<dbReference type="EMBL" id="AUZY01007863">
    <property type="protein sequence ID" value="EQD48427.1"/>
    <property type="molecule type" value="Genomic_DNA"/>
</dbReference>
<dbReference type="Gene3D" id="3.40.50.300">
    <property type="entry name" value="P-loop containing nucleotide triphosphate hydrolases"/>
    <property type="match status" value="1"/>
</dbReference>